<reference evidence="4 5" key="1">
    <citation type="journal article" date="2015" name="Nature">
        <title>rRNA introns, odd ribosomes, and small enigmatic genomes across a large radiation of phyla.</title>
        <authorList>
            <person name="Brown C.T."/>
            <person name="Hug L.A."/>
            <person name="Thomas B.C."/>
            <person name="Sharon I."/>
            <person name="Castelle C.J."/>
            <person name="Singh A."/>
            <person name="Wilkins M.J."/>
            <person name="Williams K.H."/>
            <person name="Banfield J.F."/>
        </authorList>
    </citation>
    <scope>NUCLEOTIDE SEQUENCE [LARGE SCALE GENOMIC DNA]</scope>
</reference>
<dbReference type="AlphaFoldDB" id="A0A0G0G1V1"/>
<dbReference type="Pfam" id="PF04019">
    <property type="entry name" value="DUF359"/>
    <property type="match status" value="1"/>
</dbReference>
<dbReference type="PANTHER" id="PTHR40732:SF1">
    <property type="entry name" value="GTP-DEPENDENT DEPHOSPHO-COA KINASE"/>
    <property type="match status" value="1"/>
</dbReference>
<dbReference type="GO" id="GO:0015937">
    <property type="term" value="P:coenzyme A biosynthetic process"/>
    <property type="evidence" value="ECO:0007669"/>
    <property type="project" value="InterPro"/>
</dbReference>
<dbReference type="PANTHER" id="PTHR40732">
    <property type="entry name" value="UPF0218 PROTEIN TK1697"/>
    <property type="match status" value="1"/>
</dbReference>
<evidence type="ECO:0000256" key="1">
    <source>
        <dbReference type="ARBA" id="ARBA00022741"/>
    </source>
</evidence>
<dbReference type="GO" id="GO:0005525">
    <property type="term" value="F:GTP binding"/>
    <property type="evidence" value="ECO:0007669"/>
    <property type="project" value="UniProtKB-KW"/>
</dbReference>
<dbReference type="Proteomes" id="UP000034917">
    <property type="component" value="Unassembled WGS sequence"/>
</dbReference>
<dbReference type="InterPro" id="IPR004821">
    <property type="entry name" value="Cyt_trans-like"/>
</dbReference>
<proteinExistence type="inferred from homology"/>
<protein>
    <recommendedName>
        <fullName evidence="3">Cytidyltransferase-like domain-containing protein</fullName>
    </recommendedName>
</protein>
<dbReference type="SUPFAM" id="SSF52374">
    <property type="entry name" value="Nucleotidylyl transferase"/>
    <property type="match status" value="2"/>
</dbReference>
<dbReference type="InterPro" id="IPR007164">
    <property type="entry name" value="GTP-dep_dephospho-CoA_kin"/>
</dbReference>
<dbReference type="HAMAP" id="MF_00590">
    <property type="entry name" value="Dephospho_CoA_kinase_GTP_dep"/>
    <property type="match status" value="1"/>
</dbReference>
<feature type="domain" description="Cytidyltransferase-like" evidence="3">
    <location>
        <begin position="178"/>
        <end position="315"/>
    </location>
</feature>
<feature type="domain" description="Cytidyltransferase-like" evidence="3">
    <location>
        <begin position="8"/>
        <end position="66"/>
    </location>
</feature>
<gene>
    <name evidence="4" type="ORF">US40_C0011G0018</name>
</gene>
<sequence>MKYRIALLIGRFQPFHFGHLYLLKNALKIADQIVVGVGSASIFDENNPLSYEERKRMLEKIIEFESLKDRVIKIVPLEDFFDDEKWLKNVEEQVGKFNIAVSNNDWTNKIMEQSGYTVKRFPYYKRELYEGWRIRRLVRQGKNWQERIPDYLISNFEFLISKLVTSHQQPVTSFNYIVLGGTFDRFHKGHEELIKVALKYGKKVTIGIATEELYKDKLLSKTIESYAVRKKNVLAYVYDKFSHDRVKTCSFSEFTGGADKNKNIDAIIVSRLTYPNALKINDLREKNKLTRLRIVIVKDVLAEDGELLSSERIRAGEIDRNGRRYELNHKRNKRHSGLLAQASLSRIRKTELILPEAMREELRKPLGKVYKNTKEIVGAILESPKKPTIIIAVGDIIVDSLLRNKIDPDVKVIDFRSRRTPLKRTEPFKSLSQKVLSLKNKPGTINLKTAEKLRTIIKGTVPSRDSPYNSWLIVEGEEDLLTLPAILFAPLGSLVLYGHWQLGIVAVEVTEEMKEKVRKIIRKFN</sequence>
<name>A0A0G0G1V1_9BACT</name>
<evidence type="ECO:0000313" key="5">
    <source>
        <dbReference type="Proteomes" id="UP000034917"/>
    </source>
</evidence>
<dbReference type="InterPro" id="IPR014729">
    <property type="entry name" value="Rossmann-like_a/b/a_fold"/>
</dbReference>
<keyword evidence="1" id="KW-0547">Nucleotide-binding</keyword>
<evidence type="ECO:0000259" key="3">
    <source>
        <dbReference type="Pfam" id="PF01467"/>
    </source>
</evidence>
<comment type="caution">
    <text evidence="4">The sequence shown here is derived from an EMBL/GenBank/DDBJ whole genome shotgun (WGS) entry which is preliminary data.</text>
</comment>
<dbReference type="NCBIfam" id="NF001985">
    <property type="entry name" value="PRK00777.1"/>
    <property type="match status" value="1"/>
</dbReference>
<evidence type="ECO:0000313" key="4">
    <source>
        <dbReference type="EMBL" id="KKQ25133.1"/>
    </source>
</evidence>
<evidence type="ECO:0000256" key="2">
    <source>
        <dbReference type="ARBA" id="ARBA00023134"/>
    </source>
</evidence>
<dbReference type="NCBIfam" id="TIGR00125">
    <property type="entry name" value="cyt_tran_rel"/>
    <property type="match status" value="2"/>
</dbReference>
<organism evidence="4 5">
    <name type="scientific">Candidatus Roizmanbacteria bacterium GW2011_GWC2_37_13</name>
    <dbReference type="NCBI Taxonomy" id="1618486"/>
    <lineage>
        <taxon>Bacteria</taxon>
        <taxon>Candidatus Roizmaniibacteriota</taxon>
    </lineage>
</organism>
<dbReference type="Gene3D" id="3.40.50.620">
    <property type="entry name" value="HUPs"/>
    <property type="match status" value="2"/>
</dbReference>
<dbReference type="GO" id="GO:0016301">
    <property type="term" value="F:kinase activity"/>
    <property type="evidence" value="ECO:0007669"/>
    <property type="project" value="InterPro"/>
</dbReference>
<accession>A0A0G0G1V1</accession>
<dbReference type="EMBL" id="LBSV01000011">
    <property type="protein sequence ID" value="KKQ25133.1"/>
    <property type="molecule type" value="Genomic_DNA"/>
</dbReference>
<keyword evidence="2" id="KW-0342">GTP-binding</keyword>
<dbReference type="Pfam" id="PF01467">
    <property type="entry name" value="CTP_transf_like"/>
    <property type="match status" value="2"/>
</dbReference>